<name>D5C0G2_NITHN</name>
<evidence type="ECO:0000256" key="6">
    <source>
        <dbReference type="ARBA" id="ARBA00022692"/>
    </source>
</evidence>
<comment type="subcellular location">
    <subcellularLocation>
        <location evidence="2">Cell membrane</location>
    </subcellularLocation>
    <subcellularLocation>
        <location evidence="1">Membrane</location>
        <topology evidence="1">Multi-pass membrane protein</topology>
    </subcellularLocation>
</comment>
<evidence type="ECO:0000313" key="11">
    <source>
        <dbReference type="EMBL" id="ADE14488.1"/>
    </source>
</evidence>
<sequence length="504" mass="57231">MANIKLTADTALPLRVKIPSRTHTYGEWRNQILLLGVDSLVLVTAFLMGHIVSNWWFNRPLLEDFFNEGGAIGQIRLALYLGVIAVVLIRFWGLGHYAYRKSFWQELREILTILSIASLVDIAIVFMAEDSFSRTWLLATWFLALLLVPLIRISAKHALRKAGKYARPTVIIGTGKNARETAAALRSDPLLGFDVVAFLDPESQASPQKNYLKLADKFFPIFPITEEPEIMVSRLGHPHVVVAMEAEDLSLHREMLERLCLCCTNLNLAPAIRGLPIFGTDISYFFSHEVLLLRARNNLARFGSRILKRIFDILVSSLSLLILSPFFTYLAARIRLTGGSAFYGHLRVGKGGKPFFCYKFRSMVPNADQVLKDLLAADPKAREEWEKDFKLKKDPRVTSIGAFLRKTSLDELPQLWNVLKGEMSLVGPRPIIESELARYGKQAKYYLGVRPGITGLWQISGRNDVDYSERVTLDAWYVRNWSLWYDVVILLKTVRVVLQRNGAY</sequence>
<comment type="similarity">
    <text evidence="3">Belongs to the bacterial sugar transferase family.</text>
</comment>
<keyword evidence="12" id="KW-1185">Reference proteome</keyword>
<keyword evidence="5 11" id="KW-0808">Transferase</keyword>
<evidence type="ECO:0000259" key="10">
    <source>
        <dbReference type="Pfam" id="PF02397"/>
    </source>
</evidence>
<evidence type="ECO:0000256" key="1">
    <source>
        <dbReference type="ARBA" id="ARBA00004141"/>
    </source>
</evidence>
<dbReference type="InterPro" id="IPR003362">
    <property type="entry name" value="Bact_transf"/>
</dbReference>
<dbReference type="GO" id="GO:0047360">
    <property type="term" value="F:undecaprenyl-phosphate galactose phosphotransferase activity"/>
    <property type="evidence" value="ECO:0007669"/>
    <property type="project" value="UniProtKB-EC"/>
</dbReference>
<feature type="transmembrane region" description="Helical" evidence="9">
    <location>
        <begin position="110"/>
        <end position="128"/>
    </location>
</feature>
<evidence type="ECO:0000256" key="3">
    <source>
        <dbReference type="ARBA" id="ARBA00006464"/>
    </source>
</evidence>
<dbReference type="Proteomes" id="UP000001844">
    <property type="component" value="Chromosome"/>
</dbReference>
<dbReference type="OrthoDB" id="9808602at2"/>
<gene>
    <name evidence="11" type="ordered locus">Nhal_1336</name>
</gene>
<evidence type="ECO:0000256" key="7">
    <source>
        <dbReference type="ARBA" id="ARBA00022989"/>
    </source>
</evidence>
<feature type="transmembrane region" description="Helical" evidence="9">
    <location>
        <begin position="310"/>
        <end position="332"/>
    </location>
</feature>
<dbReference type="EMBL" id="CP001798">
    <property type="protein sequence ID" value="ADE14488.1"/>
    <property type="molecule type" value="Genomic_DNA"/>
</dbReference>
<evidence type="ECO:0000256" key="9">
    <source>
        <dbReference type="SAM" id="Phobius"/>
    </source>
</evidence>
<dbReference type="NCBIfam" id="TIGR03025">
    <property type="entry name" value="EPS_sugtrans"/>
    <property type="match status" value="1"/>
</dbReference>
<dbReference type="NCBIfam" id="TIGR03022">
    <property type="entry name" value="WbaP_sugtrans"/>
    <property type="match status" value="1"/>
</dbReference>
<evidence type="ECO:0000256" key="5">
    <source>
        <dbReference type="ARBA" id="ARBA00022679"/>
    </source>
</evidence>
<protein>
    <submittedName>
        <fullName evidence="11">Undecaprenyl-phosphate galactose phosphotransferase, WbaP</fullName>
        <ecNumber evidence="11">2.7.8.6</ecNumber>
    </submittedName>
</protein>
<dbReference type="KEGG" id="nhl:Nhal_1336"/>
<feature type="domain" description="Bacterial sugar transferase" evidence="10">
    <location>
        <begin position="308"/>
        <end position="499"/>
    </location>
</feature>
<dbReference type="PANTHER" id="PTHR30576">
    <property type="entry name" value="COLANIC BIOSYNTHESIS UDP-GLUCOSE LIPID CARRIER TRANSFERASE"/>
    <property type="match status" value="1"/>
</dbReference>
<evidence type="ECO:0000256" key="8">
    <source>
        <dbReference type="ARBA" id="ARBA00023136"/>
    </source>
</evidence>
<accession>D5C0G2</accession>
<dbReference type="GO" id="GO:0000271">
    <property type="term" value="P:polysaccharide biosynthetic process"/>
    <property type="evidence" value="ECO:0007669"/>
    <property type="project" value="InterPro"/>
</dbReference>
<feature type="transmembrane region" description="Helical" evidence="9">
    <location>
        <begin position="77"/>
        <end position="98"/>
    </location>
</feature>
<dbReference type="HOGENOM" id="CLU_024920_3_5_6"/>
<keyword evidence="6 9" id="KW-0812">Transmembrane</keyword>
<dbReference type="GO" id="GO:0005886">
    <property type="term" value="C:plasma membrane"/>
    <property type="evidence" value="ECO:0007669"/>
    <property type="project" value="UniProtKB-SubCell"/>
</dbReference>
<keyword evidence="4" id="KW-1003">Cell membrane</keyword>
<reference evidence="12" key="1">
    <citation type="submission" date="2010-04" db="EMBL/GenBank/DDBJ databases">
        <title>Complete genome sequence of Nitrosococcus halophilus Nc4, a salt-adapted, aerobic obligate ammonia-oxidizing sulfur purple bacterium.</title>
        <authorList>
            <consortium name="US DOE Joint Genome Institute"/>
            <person name="Campbell M.A."/>
            <person name="Malfatti S.A."/>
            <person name="Chain P.S.G."/>
            <person name="Heidelberg J.F."/>
            <person name="Ward B.B."/>
            <person name="Klotz M.G."/>
        </authorList>
    </citation>
    <scope>NUCLEOTIDE SEQUENCE [LARGE SCALE GENOMIC DNA]</scope>
    <source>
        <strain evidence="12">Nc4</strain>
    </source>
</reference>
<evidence type="ECO:0000256" key="4">
    <source>
        <dbReference type="ARBA" id="ARBA00022475"/>
    </source>
</evidence>
<dbReference type="STRING" id="472759.Nhal_1336"/>
<dbReference type="Pfam" id="PF02397">
    <property type="entry name" value="Bac_transf"/>
    <property type="match status" value="1"/>
</dbReference>
<dbReference type="InterPro" id="IPR017475">
    <property type="entry name" value="EPS_sugar_tfrase"/>
</dbReference>
<evidence type="ECO:0000256" key="2">
    <source>
        <dbReference type="ARBA" id="ARBA00004236"/>
    </source>
</evidence>
<feature type="transmembrane region" description="Helical" evidence="9">
    <location>
        <begin position="32"/>
        <end position="57"/>
    </location>
</feature>
<keyword evidence="8 9" id="KW-0472">Membrane</keyword>
<dbReference type="InterPro" id="IPR017472">
    <property type="entry name" value="Undecaprenyl-P_galact_Ptfrase"/>
</dbReference>
<dbReference type="RefSeq" id="WP_013032379.1">
    <property type="nucleotide sequence ID" value="NC_013960.1"/>
</dbReference>
<dbReference type="EC" id="2.7.8.6" evidence="11"/>
<dbReference type="AlphaFoldDB" id="D5C0G2"/>
<dbReference type="Pfam" id="PF13727">
    <property type="entry name" value="CoA_binding_3"/>
    <property type="match status" value="1"/>
</dbReference>
<proteinExistence type="inferred from homology"/>
<dbReference type="eggNOG" id="COG1086">
    <property type="taxonomic scope" value="Bacteria"/>
</dbReference>
<dbReference type="PANTHER" id="PTHR30576:SF4">
    <property type="entry name" value="UNDECAPRENYL-PHOSPHATE GALACTOSE PHOSPHOTRANSFERASE"/>
    <property type="match status" value="1"/>
</dbReference>
<feature type="transmembrane region" description="Helical" evidence="9">
    <location>
        <begin position="134"/>
        <end position="155"/>
    </location>
</feature>
<organism evidence="11 12">
    <name type="scientific">Nitrosococcus halophilus (strain Nc4)</name>
    <dbReference type="NCBI Taxonomy" id="472759"/>
    <lineage>
        <taxon>Bacteria</taxon>
        <taxon>Pseudomonadati</taxon>
        <taxon>Pseudomonadota</taxon>
        <taxon>Gammaproteobacteria</taxon>
        <taxon>Chromatiales</taxon>
        <taxon>Chromatiaceae</taxon>
        <taxon>Nitrosococcus</taxon>
    </lineage>
</organism>
<dbReference type="eggNOG" id="COG2148">
    <property type="taxonomic scope" value="Bacteria"/>
</dbReference>
<evidence type="ECO:0000313" key="12">
    <source>
        <dbReference type="Proteomes" id="UP000001844"/>
    </source>
</evidence>
<keyword evidence="7 9" id="KW-1133">Transmembrane helix</keyword>